<dbReference type="InterPro" id="IPR013507">
    <property type="entry name" value="DNA_mismatch_S5_2-like"/>
</dbReference>
<dbReference type="SUPFAM" id="SSF54211">
    <property type="entry name" value="Ribosomal protein S5 domain 2-like"/>
    <property type="match status" value="1"/>
</dbReference>
<dbReference type="GO" id="GO:0006298">
    <property type="term" value="P:mismatch repair"/>
    <property type="evidence" value="ECO:0007669"/>
    <property type="project" value="InterPro"/>
</dbReference>
<dbReference type="Gene3D" id="3.30.230.10">
    <property type="match status" value="1"/>
</dbReference>
<dbReference type="GO" id="GO:0030983">
    <property type="term" value="F:mismatched DNA binding"/>
    <property type="evidence" value="ECO:0007669"/>
    <property type="project" value="InterPro"/>
</dbReference>
<evidence type="ECO:0000256" key="1">
    <source>
        <dbReference type="SAM" id="MobiDB-lite"/>
    </source>
</evidence>
<dbReference type="InterPro" id="IPR014721">
    <property type="entry name" value="Ribsml_uS5_D2-typ_fold_subgr"/>
</dbReference>
<dbReference type="SMART" id="SM01340">
    <property type="entry name" value="DNA_mis_repair"/>
    <property type="match status" value="1"/>
</dbReference>
<dbReference type="GO" id="GO:0140664">
    <property type="term" value="F:ATP-dependent DNA damage sensor activity"/>
    <property type="evidence" value="ECO:0007669"/>
    <property type="project" value="InterPro"/>
</dbReference>
<feature type="domain" description="DNA mismatch repair protein S5" evidence="2">
    <location>
        <begin position="36"/>
        <end position="177"/>
    </location>
</feature>
<dbReference type="InterPro" id="IPR020568">
    <property type="entry name" value="Ribosomal_Su5_D2-typ_SF"/>
</dbReference>
<dbReference type="Pfam" id="PF01119">
    <property type="entry name" value="DNA_mis_repair"/>
    <property type="match status" value="1"/>
</dbReference>
<protein>
    <submittedName>
        <fullName evidence="3">DNA mismatch repair protein PMS1</fullName>
    </submittedName>
</protein>
<accession>A0A0A9Y090</accession>
<reference evidence="3" key="2">
    <citation type="submission" date="2014-07" db="EMBL/GenBank/DDBJ databases">
        <authorList>
            <person name="Hull J."/>
        </authorList>
    </citation>
    <scope>NUCLEOTIDE SEQUENCE</scope>
</reference>
<sequence>MCPSVRFLLTHTQAKRVAPTVCVNTPGTCSSPLQVCGYIFGKIEVGKCLPFSWNFDLKTNSELDSPSVEVVVQGYVSKQEYGGGRVKDDRQFLFINGRLASIPSVLRTVNDVYRQYCVGGGLFRLAKYGVYPHVMINIVLPYSMYDINTTPDKRRLFLRCERALVECIHNRLVDVYNSVENVYTVQNLSRFLHPNQPSSAAHSGMGVAADAVAVFPCQIPDAAGICGAVASEDGREDGAAMCTKIGIKDGVEVSMKNDVEMSRKDAGGNDVEMSRKDGRENNVEMSVKNDVEMCMKNDEMSMENDVETSRKDGMKDDVEMSV</sequence>
<proteinExistence type="predicted"/>
<dbReference type="InterPro" id="IPR038973">
    <property type="entry name" value="MutL/Mlh/Pms-like"/>
</dbReference>
<reference evidence="3" key="1">
    <citation type="journal article" date="2014" name="PLoS ONE">
        <title>Transcriptome-Based Identification of ABC Transporters in the Western Tarnished Plant Bug Lygus hesperus.</title>
        <authorList>
            <person name="Hull J.J."/>
            <person name="Chaney K."/>
            <person name="Geib S.M."/>
            <person name="Fabrick J.A."/>
            <person name="Brent C.S."/>
            <person name="Walsh D."/>
            <person name="Lavine L.C."/>
        </authorList>
    </citation>
    <scope>NUCLEOTIDE SEQUENCE</scope>
</reference>
<feature type="region of interest" description="Disordered" evidence="1">
    <location>
        <begin position="297"/>
        <end position="322"/>
    </location>
</feature>
<evidence type="ECO:0000259" key="2">
    <source>
        <dbReference type="SMART" id="SM01340"/>
    </source>
</evidence>
<dbReference type="PANTHER" id="PTHR10073:SF52">
    <property type="entry name" value="MISMATCH REPAIR ENDONUCLEASE PMS2"/>
    <property type="match status" value="1"/>
</dbReference>
<feature type="compositionally biased region" description="Basic and acidic residues" evidence="1">
    <location>
        <begin position="307"/>
        <end position="322"/>
    </location>
</feature>
<dbReference type="EMBL" id="GBHO01018563">
    <property type="protein sequence ID" value="JAG25041.1"/>
    <property type="molecule type" value="Transcribed_RNA"/>
</dbReference>
<dbReference type="GO" id="GO:0016887">
    <property type="term" value="F:ATP hydrolysis activity"/>
    <property type="evidence" value="ECO:0007669"/>
    <property type="project" value="InterPro"/>
</dbReference>
<organism evidence="3">
    <name type="scientific">Lygus hesperus</name>
    <name type="common">Western plant bug</name>
    <dbReference type="NCBI Taxonomy" id="30085"/>
    <lineage>
        <taxon>Eukaryota</taxon>
        <taxon>Metazoa</taxon>
        <taxon>Ecdysozoa</taxon>
        <taxon>Arthropoda</taxon>
        <taxon>Hexapoda</taxon>
        <taxon>Insecta</taxon>
        <taxon>Pterygota</taxon>
        <taxon>Neoptera</taxon>
        <taxon>Paraneoptera</taxon>
        <taxon>Hemiptera</taxon>
        <taxon>Heteroptera</taxon>
        <taxon>Panheteroptera</taxon>
        <taxon>Cimicomorpha</taxon>
        <taxon>Miridae</taxon>
        <taxon>Mirini</taxon>
        <taxon>Lygus</taxon>
    </lineage>
</organism>
<name>A0A0A9Y090_LYGHE</name>
<dbReference type="AlphaFoldDB" id="A0A0A9Y090"/>
<gene>
    <name evidence="3" type="primary">PMS1_4</name>
    <name evidence="3" type="ORF">CM83_17483</name>
</gene>
<evidence type="ECO:0000313" key="3">
    <source>
        <dbReference type="EMBL" id="JAG25041.1"/>
    </source>
</evidence>
<dbReference type="GO" id="GO:0032389">
    <property type="term" value="C:MutLalpha complex"/>
    <property type="evidence" value="ECO:0007669"/>
    <property type="project" value="TreeGrafter"/>
</dbReference>
<dbReference type="GO" id="GO:0005524">
    <property type="term" value="F:ATP binding"/>
    <property type="evidence" value="ECO:0007669"/>
    <property type="project" value="InterPro"/>
</dbReference>
<dbReference type="PANTHER" id="PTHR10073">
    <property type="entry name" value="DNA MISMATCH REPAIR PROTEIN MLH, PMS, MUTL"/>
    <property type="match status" value="1"/>
</dbReference>
<feature type="non-terminal residue" evidence="3">
    <location>
        <position position="322"/>
    </location>
</feature>